<accession>A0ABC8U6C2</accession>
<keyword evidence="2" id="KW-1185">Reference proteome</keyword>
<dbReference type="EMBL" id="CAUOFW020007024">
    <property type="protein sequence ID" value="CAK9177310.1"/>
    <property type="molecule type" value="Genomic_DNA"/>
</dbReference>
<gene>
    <name evidence="1" type="ORF">ILEXP_LOCUS47189</name>
</gene>
<organism evidence="1 2">
    <name type="scientific">Ilex paraguariensis</name>
    <name type="common">yerba mate</name>
    <dbReference type="NCBI Taxonomy" id="185542"/>
    <lineage>
        <taxon>Eukaryota</taxon>
        <taxon>Viridiplantae</taxon>
        <taxon>Streptophyta</taxon>
        <taxon>Embryophyta</taxon>
        <taxon>Tracheophyta</taxon>
        <taxon>Spermatophyta</taxon>
        <taxon>Magnoliopsida</taxon>
        <taxon>eudicotyledons</taxon>
        <taxon>Gunneridae</taxon>
        <taxon>Pentapetalae</taxon>
        <taxon>asterids</taxon>
        <taxon>campanulids</taxon>
        <taxon>Aquifoliales</taxon>
        <taxon>Aquifoliaceae</taxon>
        <taxon>Ilex</taxon>
    </lineage>
</organism>
<protein>
    <recommendedName>
        <fullName evidence="3">Secreted protein</fullName>
    </recommendedName>
</protein>
<reference evidence="1 2" key="1">
    <citation type="submission" date="2024-02" db="EMBL/GenBank/DDBJ databases">
        <authorList>
            <person name="Vignale AGUSTIN F."/>
            <person name="Sosa J E."/>
            <person name="Modenutti C."/>
        </authorList>
    </citation>
    <scope>NUCLEOTIDE SEQUENCE [LARGE SCALE GENOMIC DNA]</scope>
</reference>
<evidence type="ECO:0000313" key="2">
    <source>
        <dbReference type="Proteomes" id="UP001642360"/>
    </source>
</evidence>
<sequence>MLYRHGCWLALVGSAGADFATANGLRCLFELDEWVSCPVFVYQCILVNNSVEVREASEHGLRSGTLRTRSLANISLIKSFLSLTLWSFVRNLDLVNVGNNEGHLRLYYYRFPR</sequence>
<name>A0ABC8U6C2_9AQUA</name>
<evidence type="ECO:0000313" key="1">
    <source>
        <dbReference type="EMBL" id="CAK9177310.1"/>
    </source>
</evidence>
<dbReference type="Proteomes" id="UP001642360">
    <property type="component" value="Unassembled WGS sequence"/>
</dbReference>
<comment type="caution">
    <text evidence="1">The sequence shown here is derived from an EMBL/GenBank/DDBJ whole genome shotgun (WGS) entry which is preliminary data.</text>
</comment>
<proteinExistence type="predicted"/>
<evidence type="ECO:0008006" key="3">
    <source>
        <dbReference type="Google" id="ProtNLM"/>
    </source>
</evidence>
<dbReference type="AlphaFoldDB" id="A0ABC8U6C2"/>